<reference evidence="1" key="1">
    <citation type="submission" date="2023-10" db="EMBL/GenBank/DDBJ databases">
        <title>Chromosome-level genome of the transformable northern wattle, Acacia crassicarpa.</title>
        <authorList>
            <person name="Massaro I."/>
            <person name="Sinha N.R."/>
            <person name="Poethig S."/>
            <person name="Leichty A.R."/>
        </authorList>
    </citation>
    <scope>NUCLEOTIDE SEQUENCE</scope>
    <source>
        <strain evidence="1">Acra3RX</strain>
        <tissue evidence="1">Leaf</tissue>
    </source>
</reference>
<evidence type="ECO:0000313" key="1">
    <source>
        <dbReference type="EMBL" id="KAK4278308.1"/>
    </source>
</evidence>
<name>A0AAE1MW32_9FABA</name>
<evidence type="ECO:0000313" key="2">
    <source>
        <dbReference type="Proteomes" id="UP001293593"/>
    </source>
</evidence>
<dbReference type="PANTHER" id="PTHR36329">
    <property type="entry name" value="TRANSMEMBRANE PROTEIN"/>
    <property type="match status" value="1"/>
</dbReference>
<dbReference type="EMBL" id="JAWXYG010000003">
    <property type="protein sequence ID" value="KAK4278308.1"/>
    <property type="molecule type" value="Genomic_DNA"/>
</dbReference>
<organism evidence="1 2">
    <name type="scientific">Acacia crassicarpa</name>
    <name type="common">northern wattle</name>
    <dbReference type="NCBI Taxonomy" id="499986"/>
    <lineage>
        <taxon>Eukaryota</taxon>
        <taxon>Viridiplantae</taxon>
        <taxon>Streptophyta</taxon>
        <taxon>Embryophyta</taxon>
        <taxon>Tracheophyta</taxon>
        <taxon>Spermatophyta</taxon>
        <taxon>Magnoliopsida</taxon>
        <taxon>eudicotyledons</taxon>
        <taxon>Gunneridae</taxon>
        <taxon>Pentapetalae</taxon>
        <taxon>rosids</taxon>
        <taxon>fabids</taxon>
        <taxon>Fabales</taxon>
        <taxon>Fabaceae</taxon>
        <taxon>Caesalpinioideae</taxon>
        <taxon>mimosoid clade</taxon>
        <taxon>Acacieae</taxon>
        <taxon>Acacia</taxon>
    </lineage>
</organism>
<proteinExistence type="predicted"/>
<gene>
    <name evidence="1" type="ORF">QN277_016173</name>
</gene>
<sequence length="80" mass="8984">MALAVVKFRSGVKSLDFGSMLSNFGLHFHIHVCRKLQGAMQIVAMAETVIYMNMDDSSKNSCLRLLIREWAQLCIFSCIG</sequence>
<dbReference type="Proteomes" id="UP001293593">
    <property type="component" value="Unassembled WGS sequence"/>
</dbReference>
<dbReference type="AlphaFoldDB" id="A0AAE1MW32"/>
<comment type="caution">
    <text evidence="1">The sequence shown here is derived from an EMBL/GenBank/DDBJ whole genome shotgun (WGS) entry which is preliminary data.</text>
</comment>
<protein>
    <submittedName>
        <fullName evidence="1">Uncharacterized protein</fullName>
    </submittedName>
</protein>
<dbReference type="PANTHER" id="PTHR36329:SF1">
    <property type="entry name" value="TRANSMEMBRANE PROTEIN"/>
    <property type="match status" value="1"/>
</dbReference>
<keyword evidence="2" id="KW-1185">Reference proteome</keyword>
<accession>A0AAE1MW32</accession>